<feature type="coiled-coil region" evidence="1">
    <location>
        <begin position="417"/>
        <end position="486"/>
    </location>
</feature>
<organism evidence="3">
    <name type="scientific">Hexamita inflata</name>
    <dbReference type="NCBI Taxonomy" id="28002"/>
    <lineage>
        <taxon>Eukaryota</taxon>
        <taxon>Metamonada</taxon>
        <taxon>Diplomonadida</taxon>
        <taxon>Hexamitidae</taxon>
        <taxon>Hexamitinae</taxon>
        <taxon>Hexamita</taxon>
    </lineage>
</organism>
<feature type="region of interest" description="Disordered" evidence="2">
    <location>
        <begin position="70"/>
        <end position="90"/>
    </location>
</feature>
<evidence type="ECO:0000256" key="1">
    <source>
        <dbReference type="SAM" id="Coils"/>
    </source>
</evidence>
<feature type="region of interest" description="Disordered" evidence="2">
    <location>
        <begin position="212"/>
        <end position="243"/>
    </location>
</feature>
<keyword evidence="5" id="KW-1185">Reference proteome</keyword>
<protein>
    <submittedName>
        <fullName evidence="3">Uncharacterized protein</fullName>
    </submittedName>
</protein>
<feature type="compositionally biased region" description="Low complexity" evidence="2">
    <location>
        <begin position="212"/>
        <end position="233"/>
    </location>
</feature>
<feature type="region of interest" description="Disordered" evidence="2">
    <location>
        <begin position="102"/>
        <end position="159"/>
    </location>
</feature>
<feature type="region of interest" description="Disordered" evidence="2">
    <location>
        <begin position="342"/>
        <end position="382"/>
    </location>
</feature>
<dbReference type="Proteomes" id="UP001642409">
    <property type="component" value="Unassembled WGS sequence"/>
</dbReference>
<feature type="compositionally biased region" description="Low complexity" evidence="2">
    <location>
        <begin position="81"/>
        <end position="90"/>
    </location>
</feature>
<proteinExistence type="predicted"/>
<feature type="compositionally biased region" description="Polar residues" evidence="2">
    <location>
        <begin position="123"/>
        <end position="159"/>
    </location>
</feature>
<keyword evidence="1" id="KW-0175">Coiled coil</keyword>
<reference evidence="3" key="1">
    <citation type="submission" date="2023-06" db="EMBL/GenBank/DDBJ databases">
        <authorList>
            <person name="Kurt Z."/>
        </authorList>
    </citation>
    <scope>NUCLEOTIDE SEQUENCE</scope>
</reference>
<dbReference type="EMBL" id="CAXDID020000193">
    <property type="protein sequence ID" value="CAL6052776.1"/>
    <property type="molecule type" value="Genomic_DNA"/>
</dbReference>
<sequence>MSVWEQRRKEREAQNQIVNQSQVQAQTFAAPVRVQTNPIQIQPRQNPQALGISVVGKSNVISQQSVNALESQGLAPPPRQQPQQSYQEPADNYPVQQPIQQQYQPAQPYQQPRQEYQQPQRQNDFQKPQQFQEQVPNQRQMEIQKQQNNSGGLQFNSYQPKPQMIQSSEQYQELPAPISKRQLAIENANRARDEGLVFNSGQPKREVIEPKYQPQQNNSYQQNQDQDQQGKNGKMNLIKKKPSEMTDKEYEEYEKARQKEQWKLLVKAVVWNTKASNFDLNEAATLAKDFPEFKKMYDEEKQQKQQQDQVAQQEQLRKAEEQRQIEEEKQLYEEQVKREAEAKKRELENNKKQQEMDRLRQEEQKRMPPPQTPPQRQVRQNVPQNMQEDEDYRPGYQPSSYQQPYQQPVQINRYSEIDELRTENKYLREKLRIAELDVQSVQKKHKELLDQYQDEVTQRKHAEKIIEEHKRELLSIKNDVNSFQQSLGYQPSAQNPPSVQNADQLPIRPAAPYLQQMQYAQKQNQPQQQKTQQQQLQLNQVDSILNRANQLINAYEVSDKTLAVAKKSEFNAARQAVKSQMQPDYGRTLQVDNSVIQTGSPLVQNELHDLLQQDYNYNTMEAVKPPDDIPLSLLQSLTGNVNLPQNRFQNDDAEELIRKYSRPPSGKQ</sequence>
<accession>A0AA86R357</accession>
<evidence type="ECO:0000313" key="3">
    <source>
        <dbReference type="EMBL" id="CAI9970829.1"/>
    </source>
</evidence>
<feature type="compositionally biased region" description="Low complexity" evidence="2">
    <location>
        <begin position="102"/>
        <end position="122"/>
    </location>
</feature>
<dbReference type="AlphaFoldDB" id="A0AA86R357"/>
<dbReference type="EMBL" id="CATOUU010001083">
    <property type="protein sequence ID" value="CAI9970829.1"/>
    <property type="molecule type" value="Genomic_DNA"/>
</dbReference>
<evidence type="ECO:0000313" key="4">
    <source>
        <dbReference type="EMBL" id="CAL6052776.1"/>
    </source>
</evidence>
<reference evidence="4 5" key="2">
    <citation type="submission" date="2024-07" db="EMBL/GenBank/DDBJ databases">
        <authorList>
            <person name="Akdeniz Z."/>
        </authorList>
    </citation>
    <scope>NUCLEOTIDE SEQUENCE [LARGE SCALE GENOMIC DNA]</scope>
</reference>
<comment type="caution">
    <text evidence="3">The sequence shown here is derived from an EMBL/GenBank/DDBJ whole genome shotgun (WGS) entry which is preliminary data.</text>
</comment>
<name>A0AA86R357_9EUKA</name>
<feature type="compositionally biased region" description="Basic and acidic residues" evidence="2">
    <location>
        <begin position="342"/>
        <end position="366"/>
    </location>
</feature>
<evidence type="ECO:0000256" key="2">
    <source>
        <dbReference type="SAM" id="MobiDB-lite"/>
    </source>
</evidence>
<gene>
    <name evidence="4" type="ORF">HINF_LOCUS45016</name>
    <name evidence="3" type="ORF">HINF_LOCUS58474</name>
</gene>
<feature type="region of interest" description="Disordered" evidence="2">
    <location>
        <begin position="644"/>
        <end position="668"/>
    </location>
</feature>
<evidence type="ECO:0000313" key="5">
    <source>
        <dbReference type="Proteomes" id="UP001642409"/>
    </source>
</evidence>